<protein>
    <submittedName>
        <fullName evidence="2">Uncharacterized protein</fullName>
    </submittedName>
</protein>
<dbReference type="AlphaFoldDB" id="A0A7I9WEM0"/>
<keyword evidence="3" id="KW-1185">Reference proteome</keyword>
<accession>A0A7I9WEM0</accession>
<comment type="caution">
    <text evidence="2">The sequence shown here is derived from an EMBL/GenBank/DDBJ whole genome shotgun (WGS) entry which is preliminary data.</text>
</comment>
<evidence type="ECO:0000313" key="3">
    <source>
        <dbReference type="Proteomes" id="UP000465241"/>
    </source>
</evidence>
<evidence type="ECO:0000256" key="1">
    <source>
        <dbReference type="SAM" id="MobiDB-lite"/>
    </source>
</evidence>
<sequence length="204" mass="22082">MTAHASDRALVEVLAATTATAPLLPPRSFAAIRWPWRCPSRRDLAADRYTPDLADTVRQAAAGTDRRYVQIAAAPSRPDQRRLDQFAERLPAHPPSPGEVVVVEDAAAADPTHLAAVATALVPVRGRLLLIDGGEPGPGRRLLDGIALPWSENAPPTPDVADPRTAAVANSHRAADRSWRILTPPRRDRGRERARDQGYGLELD</sequence>
<name>A0A7I9WEM0_9MYCO</name>
<gene>
    <name evidence="2" type="ORF">MMUR_00650</name>
</gene>
<reference evidence="2 3" key="1">
    <citation type="journal article" date="2019" name="Emerg. Microbes Infect.">
        <title>Comprehensive subspecies identification of 175 nontuberculous mycobacteria species based on 7547 genomic profiles.</title>
        <authorList>
            <person name="Matsumoto Y."/>
            <person name="Kinjo T."/>
            <person name="Motooka D."/>
            <person name="Nabeya D."/>
            <person name="Jung N."/>
            <person name="Uechi K."/>
            <person name="Horii T."/>
            <person name="Iida T."/>
            <person name="Fujita J."/>
            <person name="Nakamura S."/>
        </authorList>
    </citation>
    <scope>NUCLEOTIDE SEQUENCE [LARGE SCALE GENOMIC DNA]</scope>
    <source>
        <strain evidence="2 3">JCM 13392</strain>
    </source>
</reference>
<organism evidence="2 3">
    <name type="scientific">Mycolicibacterium murale</name>
    <dbReference type="NCBI Taxonomy" id="182220"/>
    <lineage>
        <taxon>Bacteria</taxon>
        <taxon>Bacillati</taxon>
        <taxon>Actinomycetota</taxon>
        <taxon>Actinomycetes</taxon>
        <taxon>Mycobacteriales</taxon>
        <taxon>Mycobacteriaceae</taxon>
        <taxon>Mycolicibacterium</taxon>
    </lineage>
</organism>
<feature type="compositionally biased region" description="Basic and acidic residues" evidence="1">
    <location>
        <begin position="173"/>
        <end position="196"/>
    </location>
</feature>
<proteinExistence type="predicted"/>
<evidence type="ECO:0000313" key="2">
    <source>
        <dbReference type="EMBL" id="GFG55929.1"/>
    </source>
</evidence>
<feature type="region of interest" description="Disordered" evidence="1">
    <location>
        <begin position="153"/>
        <end position="204"/>
    </location>
</feature>
<dbReference type="Proteomes" id="UP000465241">
    <property type="component" value="Unassembled WGS sequence"/>
</dbReference>
<dbReference type="EMBL" id="BLKT01000002">
    <property type="protein sequence ID" value="GFG55929.1"/>
    <property type="molecule type" value="Genomic_DNA"/>
</dbReference>
<dbReference type="RefSeq" id="WP_246243483.1">
    <property type="nucleotide sequence ID" value="NZ_BLKT01000002.1"/>
</dbReference>